<dbReference type="EMBL" id="BNCO01000004">
    <property type="protein sequence ID" value="GIL47012.1"/>
    <property type="molecule type" value="Genomic_DNA"/>
</dbReference>
<organism evidence="3 4">
    <name type="scientific">Volvox africanus</name>
    <dbReference type="NCBI Taxonomy" id="51714"/>
    <lineage>
        <taxon>Eukaryota</taxon>
        <taxon>Viridiplantae</taxon>
        <taxon>Chlorophyta</taxon>
        <taxon>core chlorophytes</taxon>
        <taxon>Chlorophyceae</taxon>
        <taxon>CS clade</taxon>
        <taxon>Chlamydomonadales</taxon>
        <taxon>Volvocaceae</taxon>
        <taxon>Volvox</taxon>
    </lineage>
</organism>
<reference evidence="3" key="1">
    <citation type="journal article" date="2021" name="Proc. Natl. Acad. Sci. U.S.A.">
        <title>Three genomes in the algal genus Volvox reveal the fate of a haploid sex-determining region after a transition to homothallism.</title>
        <authorList>
            <person name="Yamamoto K."/>
            <person name="Hamaji T."/>
            <person name="Kawai-Toyooka H."/>
            <person name="Matsuzaki R."/>
            <person name="Takahashi F."/>
            <person name="Nishimura Y."/>
            <person name="Kawachi M."/>
            <person name="Noguchi H."/>
            <person name="Minakuchi Y."/>
            <person name="Umen J.G."/>
            <person name="Toyoda A."/>
            <person name="Nozaki H."/>
        </authorList>
    </citation>
    <scope>NUCLEOTIDE SEQUENCE</scope>
    <source>
        <strain evidence="3">NIES-3780</strain>
    </source>
</reference>
<proteinExistence type="predicted"/>
<protein>
    <submittedName>
        <fullName evidence="3">Uncharacterized protein</fullName>
    </submittedName>
</protein>
<sequence>MNHADNVLMLLWLSQLAKKHLELSRFAFDETYIKVMATHKPAKSAWPEWQQGSSKTPDNRRYNSLFVDTLGVYGEGSEPGHSTTTFVPLLEMARKKRPISASRLKESSPRAQKSTPRTQDLMFKHRASALIQRYSGPRWREAQRTKWLIDVVCHIDREYREFMAEQAAKIATLQDQLQKTTSLHIDAATAIQAQNDQLRLRVEDLEQQLRQSQTSQLDMQNRVAASEIALKDAEEATRAAGEECYQLQEAVAILAEHDAHARKLLSNRAHMMKEALVASRVRVRQAAQNSQRQRMEVAALMSQERQKVDQERAAINAQVESSMAAASTVMQAATKLEVDRLKLELEAYKEPWVYVARDKSPTKHKDLARHLGLRSMSLNVPQPY</sequence>
<dbReference type="AlphaFoldDB" id="A0A8J4ASJ1"/>
<feature type="region of interest" description="Disordered" evidence="2">
    <location>
        <begin position="98"/>
        <end position="117"/>
    </location>
</feature>
<evidence type="ECO:0000313" key="3">
    <source>
        <dbReference type="EMBL" id="GIL47012.1"/>
    </source>
</evidence>
<keyword evidence="1" id="KW-0175">Coiled coil</keyword>
<keyword evidence="4" id="KW-1185">Reference proteome</keyword>
<comment type="caution">
    <text evidence="3">The sequence shown here is derived from an EMBL/GenBank/DDBJ whole genome shotgun (WGS) entry which is preliminary data.</text>
</comment>
<accession>A0A8J4ASJ1</accession>
<dbReference type="Proteomes" id="UP000747399">
    <property type="component" value="Unassembled WGS sequence"/>
</dbReference>
<evidence type="ECO:0000256" key="2">
    <source>
        <dbReference type="SAM" id="MobiDB-lite"/>
    </source>
</evidence>
<evidence type="ECO:0000313" key="4">
    <source>
        <dbReference type="Proteomes" id="UP000747399"/>
    </source>
</evidence>
<gene>
    <name evidence="3" type="ORF">Vafri_3854</name>
</gene>
<evidence type="ECO:0000256" key="1">
    <source>
        <dbReference type="SAM" id="Coils"/>
    </source>
</evidence>
<feature type="coiled-coil region" evidence="1">
    <location>
        <begin position="188"/>
        <end position="222"/>
    </location>
</feature>
<name>A0A8J4ASJ1_9CHLO</name>